<dbReference type="InterPro" id="IPR005479">
    <property type="entry name" value="CPAse_ATP-bd"/>
</dbReference>
<evidence type="ECO:0000256" key="8">
    <source>
        <dbReference type="ARBA" id="ARBA00023098"/>
    </source>
</evidence>
<dbReference type="InterPro" id="IPR011764">
    <property type="entry name" value="Biotin_carboxylation_dom"/>
</dbReference>
<reference evidence="20" key="1">
    <citation type="submission" date="2023-10" db="EMBL/GenBank/DDBJ databases">
        <title>Genome assembly of Pristionchus species.</title>
        <authorList>
            <person name="Yoshida K."/>
            <person name="Sommer R.J."/>
        </authorList>
    </citation>
    <scope>NUCLEOTIDE SEQUENCE</scope>
    <source>
        <strain evidence="20">RS0144</strain>
    </source>
</reference>
<dbReference type="InterPro" id="IPR049074">
    <property type="entry name" value="ACCA_BT"/>
</dbReference>
<keyword evidence="9" id="KW-0275">Fatty acid biosynthesis</keyword>
<evidence type="ECO:0000256" key="6">
    <source>
        <dbReference type="ARBA" id="ARBA00022832"/>
    </source>
</evidence>
<evidence type="ECO:0000259" key="16">
    <source>
        <dbReference type="PROSITE" id="PS50975"/>
    </source>
</evidence>
<dbReference type="Gene3D" id="3.30.1490.20">
    <property type="entry name" value="ATP-grasp fold, A domain"/>
    <property type="match status" value="1"/>
</dbReference>
<evidence type="ECO:0008006" key="22">
    <source>
        <dbReference type="Google" id="ProtNLM"/>
    </source>
</evidence>
<keyword evidence="5 14" id="KW-0547">Nucleotide-binding</keyword>
<dbReference type="SUPFAM" id="SSF52440">
    <property type="entry name" value="PreATP-grasp domain"/>
    <property type="match status" value="1"/>
</dbReference>
<keyword evidence="6" id="KW-0276">Fatty acid metabolism</keyword>
<dbReference type="InterPro" id="IPR005481">
    <property type="entry name" value="BC-like_N"/>
</dbReference>
<dbReference type="InterPro" id="IPR029045">
    <property type="entry name" value="ClpP/crotonase-like_dom_sf"/>
</dbReference>
<dbReference type="GO" id="GO:0046872">
    <property type="term" value="F:metal ion binding"/>
    <property type="evidence" value="ECO:0007669"/>
    <property type="project" value="InterPro"/>
</dbReference>
<dbReference type="GO" id="GO:0005524">
    <property type="term" value="F:ATP binding"/>
    <property type="evidence" value="ECO:0007669"/>
    <property type="project" value="UniProtKB-UniRule"/>
</dbReference>
<keyword evidence="7 14" id="KW-0067">ATP-binding</keyword>
<evidence type="ECO:0000256" key="1">
    <source>
        <dbReference type="ARBA" id="ARBA00001953"/>
    </source>
</evidence>
<keyword evidence="10" id="KW-0092">Biotin</keyword>
<feature type="region of interest" description="Disordered" evidence="15">
    <location>
        <begin position="41"/>
        <end position="67"/>
    </location>
</feature>
<evidence type="ECO:0000256" key="9">
    <source>
        <dbReference type="ARBA" id="ARBA00023160"/>
    </source>
</evidence>
<dbReference type="PROSITE" id="PS50979">
    <property type="entry name" value="BC"/>
    <property type="match status" value="1"/>
</dbReference>
<evidence type="ECO:0000313" key="21">
    <source>
        <dbReference type="Proteomes" id="UP001432027"/>
    </source>
</evidence>
<dbReference type="FunFam" id="3.30.1490.20:FF:000003">
    <property type="entry name" value="acetyl-CoA carboxylase isoform X1"/>
    <property type="match status" value="1"/>
</dbReference>
<keyword evidence="4" id="KW-0436">Ligase</keyword>
<evidence type="ECO:0000256" key="2">
    <source>
        <dbReference type="ARBA" id="ARBA00004956"/>
    </source>
</evidence>
<dbReference type="Pfam" id="PF02786">
    <property type="entry name" value="CPSase_L_D2"/>
    <property type="match status" value="1"/>
</dbReference>
<dbReference type="Gene3D" id="3.90.226.10">
    <property type="entry name" value="2-enoyl-CoA Hydratase, Chain A, domain 1"/>
    <property type="match status" value="2"/>
</dbReference>
<dbReference type="Pfam" id="PF01039">
    <property type="entry name" value="Carboxyl_trans"/>
    <property type="match status" value="1"/>
</dbReference>
<dbReference type="Proteomes" id="UP001432027">
    <property type="component" value="Unassembled WGS sequence"/>
</dbReference>
<dbReference type="GO" id="GO:0005739">
    <property type="term" value="C:mitochondrion"/>
    <property type="evidence" value="ECO:0007669"/>
    <property type="project" value="TreeGrafter"/>
</dbReference>
<keyword evidence="11" id="KW-0511">Multifunctional enzyme</keyword>
<dbReference type="InterPro" id="IPR011761">
    <property type="entry name" value="ATP-grasp"/>
</dbReference>
<evidence type="ECO:0000256" key="4">
    <source>
        <dbReference type="ARBA" id="ARBA00022598"/>
    </source>
</evidence>
<dbReference type="Pfam" id="PF00364">
    <property type="entry name" value="Biotin_lipoyl"/>
    <property type="match status" value="1"/>
</dbReference>
<dbReference type="InterPro" id="IPR049076">
    <property type="entry name" value="ACCA"/>
</dbReference>
<dbReference type="InterPro" id="IPR013537">
    <property type="entry name" value="AcCoA_COase_cen"/>
</dbReference>
<comment type="cofactor">
    <cofactor evidence="1">
        <name>biotin</name>
        <dbReference type="ChEBI" id="CHEBI:57586"/>
    </cofactor>
</comment>
<feature type="domain" description="CoA carboxyltransferase C-terminal" evidence="19">
    <location>
        <begin position="1900"/>
        <end position="2167"/>
    </location>
</feature>
<dbReference type="PROSITE" id="PS00867">
    <property type="entry name" value="CPSASE_2"/>
    <property type="match status" value="1"/>
</dbReference>
<dbReference type="PANTHER" id="PTHR45728:SF3">
    <property type="entry name" value="ACETYL-COA CARBOXYLASE"/>
    <property type="match status" value="1"/>
</dbReference>
<dbReference type="CDD" id="cd06850">
    <property type="entry name" value="biotinyl_domain"/>
    <property type="match status" value="1"/>
</dbReference>
<dbReference type="Gene3D" id="3.40.50.20">
    <property type="match status" value="1"/>
</dbReference>
<evidence type="ECO:0000256" key="12">
    <source>
        <dbReference type="ARBA" id="ARBA00048065"/>
    </source>
</evidence>
<dbReference type="InterPro" id="IPR013815">
    <property type="entry name" value="ATP_grasp_subdomain_1"/>
</dbReference>
<dbReference type="SUPFAM" id="SSF51230">
    <property type="entry name" value="Single hybrid motif"/>
    <property type="match status" value="1"/>
</dbReference>
<evidence type="ECO:0000313" key="20">
    <source>
        <dbReference type="EMBL" id="GMT07393.1"/>
    </source>
</evidence>
<dbReference type="Gene3D" id="3.90.1770.10">
    <property type="entry name" value="PreATP-grasp domain"/>
    <property type="match status" value="1"/>
</dbReference>
<dbReference type="PROSITE" id="PS50975">
    <property type="entry name" value="ATP_GRASP"/>
    <property type="match status" value="1"/>
</dbReference>
<dbReference type="InterPro" id="IPR034733">
    <property type="entry name" value="AcCoA_carboxyl_beta"/>
</dbReference>
<evidence type="ECO:0000256" key="5">
    <source>
        <dbReference type="ARBA" id="ARBA00022741"/>
    </source>
</evidence>
<comment type="catalytic activity">
    <reaction evidence="13">
        <text>N(6)-biotinyl-L-lysyl-[protein] + hydrogencarbonate + ATP = N(6)-carboxybiotinyl-L-lysyl-[protein] + ADP + phosphate + H(+)</text>
        <dbReference type="Rhea" id="RHEA:13501"/>
        <dbReference type="Rhea" id="RHEA-COMP:10505"/>
        <dbReference type="Rhea" id="RHEA-COMP:10506"/>
        <dbReference type="ChEBI" id="CHEBI:15378"/>
        <dbReference type="ChEBI" id="CHEBI:17544"/>
        <dbReference type="ChEBI" id="CHEBI:30616"/>
        <dbReference type="ChEBI" id="CHEBI:43474"/>
        <dbReference type="ChEBI" id="CHEBI:83144"/>
        <dbReference type="ChEBI" id="CHEBI:83145"/>
        <dbReference type="ChEBI" id="CHEBI:456216"/>
        <dbReference type="EC" id="6.3.4.14"/>
    </reaction>
</comment>
<dbReference type="PROSITE" id="PS50980">
    <property type="entry name" value="COA_CT_NTER"/>
    <property type="match status" value="1"/>
</dbReference>
<comment type="catalytic activity">
    <reaction evidence="12">
        <text>hydrogencarbonate + acetyl-CoA + ATP = malonyl-CoA + ADP + phosphate + H(+)</text>
        <dbReference type="Rhea" id="RHEA:11308"/>
        <dbReference type="ChEBI" id="CHEBI:15378"/>
        <dbReference type="ChEBI" id="CHEBI:17544"/>
        <dbReference type="ChEBI" id="CHEBI:30616"/>
        <dbReference type="ChEBI" id="CHEBI:43474"/>
        <dbReference type="ChEBI" id="CHEBI:57288"/>
        <dbReference type="ChEBI" id="CHEBI:57384"/>
        <dbReference type="ChEBI" id="CHEBI:456216"/>
        <dbReference type="EC" id="6.4.1.2"/>
    </reaction>
</comment>
<dbReference type="PROSITE" id="PS00866">
    <property type="entry name" value="CPSASE_1"/>
    <property type="match status" value="1"/>
</dbReference>
<evidence type="ECO:0000259" key="19">
    <source>
        <dbReference type="PROSITE" id="PS50989"/>
    </source>
</evidence>
<dbReference type="GO" id="GO:0004075">
    <property type="term" value="F:biotin carboxylase activity"/>
    <property type="evidence" value="ECO:0007669"/>
    <property type="project" value="UniProtKB-EC"/>
</dbReference>
<evidence type="ECO:0000256" key="13">
    <source>
        <dbReference type="ARBA" id="ARBA00048600"/>
    </source>
</evidence>
<evidence type="ECO:0000256" key="7">
    <source>
        <dbReference type="ARBA" id="ARBA00022840"/>
    </source>
</evidence>
<dbReference type="InterPro" id="IPR011763">
    <property type="entry name" value="COA_CT_C"/>
</dbReference>
<comment type="pathway">
    <text evidence="2">Lipid metabolism; malonyl-CoA biosynthesis; malonyl-CoA from acetyl-CoA: step 1/1.</text>
</comment>
<dbReference type="SUPFAM" id="SSF52096">
    <property type="entry name" value="ClpP/crotonase"/>
    <property type="match status" value="2"/>
</dbReference>
<evidence type="ECO:0000256" key="10">
    <source>
        <dbReference type="ARBA" id="ARBA00023267"/>
    </source>
</evidence>
<dbReference type="Gene3D" id="2.40.460.10">
    <property type="entry name" value="Biotin dependent carboxylase carboxyltransferase"/>
    <property type="match status" value="1"/>
</dbReference>
<comment type="caution">
    <text evidence="20">The sequence shown here is derived from an EMBL/GenBank/DDBJ whole genome shotgun (WGS) entry which is preliminary data.</text>
</comment>
<dbReference type="SMART" id="SM00878">
    <property type="entry name" value="Biotin_carb_C"/>
    <property type="match status" value="1"/>
</dbReference>
<dbReference type="Gene3D" id="3.30.470.20">
    <property type="entry name" value="ATP-grasp fold, B domain"/>
    <property type="match status" value="1"/>
</dbReference>
<dbReference type="Pfam" id="PF00289">
    <property type="entry name" value="Biotin_carb_N"/>
    <property type="match status" value="1"/>
</dbReference>
<dbReference type="Pfam" id="PF02785">
    <property type="entry name" value="Biotin_carb_C"/>
    <property type="match status" value="1"/>
</dbReference>
<dbReference type="InterPro" id="IPR016185">
    <property type="entry name" value="PreATP-grasp_dom_sf"/>
</dbReference>
<dbReference type="SUPFAM" id="SSF51246">
    <property type="entry name" value="Rudiment single hybrid motif"/>
    <property type="match status" value="1"/>
</dbReference>
<evidence type="ECO:0000259" key="18">
    <source>
        <dbReference type="PROSITE" id="PS50980"/>
    </source>
</evidence>
<keyword evidence="8" id="KW-0443">Lipid metabolism</keyword>
<proteinExistence type="predicted"/>
<evidence type="ECO:0000256" key="15">
    <source>
        <dbReference type="SAM" id="MobiDB-lite"/>
    </source>
</evidence>
<evidence type="ECO:0000256" key="3">
    <source>
        <dbReference type="ARBA" id="ARBA00022516"/>
    </source>
</evidence>
<dbReference type="GO" id="GO:0003989">
    <property type="term" value="F:acetyl-CoA carboxylase activity"/>
    <property type="evidence" value="ECO:0007669"/>
    <property type="project" value="UniProtKB-EC"/>
</dbReference>
<dbReference type="EMBL" id="BTSX01000006">
    <property type="protein sequence ID" value="GMT07393.1"/>
    <property type="molecule type" value="Genomic_DNA"/>
</dbReference>
<sequence>MCRKRKNKHKKGGNHVAVSSSLIHGSVKPLAVILPLNDNEKQSQMPSAGVSSSSSSGDAKGPKANMKTYTISSKDRTLTDHDMVFKSVDDFVDYHVECKEKRRPIKKVLVATNGIAAVRCMLSIRRVLQHMFNYDREIKFICITTEQEILSNAEYLKLADSYVLSPGGENRNNYANVDEIVSHAVEKQVDAVWAGWGHASENPRLPAKLKEKGIVFIGPPSAAMKALGDKIESSIIAQSVGIPTIEWSGSGLTLDAACRNGDQIMVTEELANKACVDSLTAGLEAMQKHKIGYPMMIKASEGGGGKGIRKCMNETDFKENFGQVQTEVPGSPIFLMKCLENARHIEVQLIADRYGCVIPIFTRDCSIQRRCQKIIEEAPASIASKDVLKRMQQDAVRIAELVGYESAGTVEYMYLPDEDKYFFLELNPRLQVEHPCTEMLANINIPAIQLQIAMGLPLNRITDIRLFYGMQRYGTDPLPEEKVLTDTEYSVIAARITSEDPDDFFRPSTGQVIDLNFRSAQNVWGYFSVSSSGKVHEFADSQFGHLFARGRTRHEAISIMLCALQELELRSTFTTQVCYLVDLLKEEDFKQNRFNTQWLDRRIADKVPQSIPIPNHELIALSSAVIGQNRVTSAFNNFRNAIERGQVLPTEDLTETFLFDLIKDMKIYKVQVTRSGPLTFIIYLNGATTTVEIRQLGDNSLLVTHKDKSEMCHLEETSDKFKVTIGRSIVTFEKDNDPTILKSPYTGRLLSYKAKDKEIVNVGQVYASVESMKLVFNVEVKKVPGRLEQIAKEGDLLYPGSVIARIIEQKSTEDYRPKPFTDIFEEWTEEKKDNSKQSNIKRFQAAFDRCINMLNGSIPPGMENKTNEIVSELFELLRSKDLPDEMLKKAVDQMVSRLPPKTAEKVRAAADIKSVSKFKKVRDVLDEYFNQLQVSEFEAAKAICNGVYDVCDKFIGGSISHMVHIVNRLLVEYRDCEKFFETDQYTDAVAQINEAHGADKDKVVALIYSHTQLAAKNKFMISLLNAVEKEGMHLVAPLEENLREIGNLFKNEPATRTEQTESVSRRCRDLMLLNSTVKYRKFANKVLWDVTNVALPDRDSVDVLSVSDAILKLKERFAEKLRITPDEKIFDCSPWSHKVIHEFFFDPNLSDAAIRAYIGQHFAIDDVKRSSLASNNATVYDFCLDNSNLMHYMSSENNQYLSIVKFSVNYMDFHEAVTHKDIVSGLVSKFKAMGVKSNGRRSTLRVTFLVDVIDFQEEERRAEEESACLSATAYNREAQLEELPVNSKRDEQLVDDADKAAKKIRELISTDLASVDVVTHVLVCNKNKPLMQVDLLGAEKLELWRLPAEKRLMSDKLSSLHVYQTDDPTDKRFSRIYVREIVEVPIRPENDDAIEEIEKAILNQMDRACGAINVTMGQKKEVTKNAEFVGNHLLLSVTFPKMPNTFTKNNEEELDNVLINTIETMRPILSKHQVTEVEVVYSKIDKINGTDTAMKRRVKFLDKTGVTPEFGIFDEYQKQITPVALSHQLYKKTLEAHHPIKKIEKKRSATRGIKTTYVYDYPMLFGRACLETWKALEQTNGALFGAQFNRLQDDQKVAFHRSDYKRFYDEAELVYVDGQDTLDLVEDKTELKTRADNCNNETGMVAWKLTLYTPEKPQGYTVITIANDITFTMGSFATAEDTVYALASEYSRKHKLPRVNVSANSGARIGLAEDVAKLFRVQFRDQSRPEDGFKYLYLESADYEKVKEQVVVERLPNDTYKIKAIIGKETEKLGVENLQGSGLIAGETSAAYDEVPTYCFVTGRSVGIGAYTARLAHRIVQAKSAHIILTGKDALNTVLGKEVYTSNNQLGGTQIMYHNGVTHAVCDNDAEGIAILLQWMSYLPDVKPQFPYIEPFGVDSEPRPVTYTVQPNKPYDVRDLIDSKNSSDHDGICDKNSFNEIMNEWAKTIVAGRARLCGIPVGVVSSELRNVCSVLPADPATPNSQAIDVHQAGQVWYPDSAFKTAEVIGDFNREGLPLLFIASLRGFSGGQKDMFDMVLKFGAQIVDALRQYKQPVMIYLPTFGELRGGAWAVLDSKINPGFITMIADSESRGGVLEATAIVALKFRGEKILSLYKRNDEIMNRLDKELAEETRLNGAKSPEALRLSALIVKKSEQLKKPYRAPIAEFADLHDRAERMKAVQAVQHVVTLRNSRNLFYEIVRVEMAKVQIAKRFLSVAERHTNWQTAMAWVNARLQEATPTESPTEQFEVLEKAVRSSQVEKWLHAVRGQSEESELDRLGDAELLERFQRIQAVLSKRKLSLL</sequence>
<dbReference type="Pfam" id="PF08326">
    <property type="entry name" value="ACC_central"/>
    <property type="match status" value="1"/>
</dbReference>
<feature type="domain" description="Biotin carboxylation" evidence="17">
    <location>
        <begin position="104"/>
        <end position="604"/>
    </location>
</feature>
<dbReference type="InterPro" id="IPR011054">
    <property type="entry name" value="Rudment_hybrid_motif"/>
</dbReference>
<evidence type="ECO:0000259" key="17">
    <source>
        <dbReference type="PROSITE" id="PS50979"/>
    </source>
</evidence>
<dbReference type="PANTHER" id="PTHR45728">
    <property type="entry name" value="ACETYL-COA CARBOXYLASE, ISOFORM A"/>
    <property type="match status" value="1"/>
</dbReference>
<dbReference type="Pfam" id="PF21385">
    <property type="entry name" value="ACCA_BT"/>
    <property type="match status" value="1"/>
</dbReference>
<dbReference type="GO" id="GO:0006633">
    <property type="term" value="P:fatty acid biosynthetic process"/>
    <property type="evidence" value="ECO:0007669"/>
    <property type="project" value="UniProtKB-KW"/>
</dbReference>
<organism evidence="20 21">
    <name type="scientific">Pristionchus entomophagus</name>
    <dbReference type="NCBI Taxonomy" id="358040"/>
    <lineage>
        <taxon>Eukaryota</taxon>
        <taxon>Metazoa</taxon>
        <taxon>Ecdysozoa</taxon>
        <taxon>Nematoda</taxon>
        <taxon>Chromadorea</taxon>
        <taxon>Rhabditida</taxon>
        <taxon>Rhabditina</taxon>
        <taxon>Diplogasteromorpha</taxon>
        <taxon>Diplogasteroidea</taxon>
        <taxon>Neodiplogasteridae</taxon>
        <taxon>Pristionchus</taxon>
    </lineage>
</organism>
<dbReference type="InterPro" id="IPR011762">
    <property type="entry name" value="COA_CT_N"/>
</dbReference>
<protein>
    <recommendedName>
        <fullName evidence="22">Acetyl-CoA carboxylase</fullName>
    </recommendedName>
</protein>
<accession>A0AAV5UM49</accession>
<dbReference type="PROSITE" id="PS50989">
    <property type="entry name" value="COA_CT_CTER"/>
    <property type="match status" value="1"/>
</dbReference>
<dbReference type="InterPro" id="IPR005482">
    <property type="entry name" value="Biotin_COase_C"/>
</dbReference>
<name>A0AAV5UM49_9BILA</name>
<dbReference type="Gene3D" id="2.40.50.100">
    <property type="match status" value="1"/>
</dbReference>
<dbReference type="SUPFAM" id="SSF56059">
    <property type="entry name" value="Glutathione synthetase ATP-binding domain-like"/>
    <property type="match status" value="1"/>
</dbReference>
<gene>
    <name evidence="20" type="ORF">PENTCL1PPCAC_29567</name>
</gene>
<feature type="domain" description="CoA carboxyltransferase N-terminal" evidence="18">
    <location>
        <begin position="1572"/>
        <end position="1895"/>
    </location>
</feature>
<keyword evidence="21" id="KW-1185">Reference proteome</keyword>
<keyword evidence="3" id="KW-0444">Lipid biosynthesis</keyword>
<evidence type="ECO:0000256" key="11">
    <source>
        <dbReference type="ARBA" id="ARBA00023268"/>
    </source>
</evidence>
<feature type="domain" description="ATP-grasp" evidence="16">
    <location>
        <begin position="263"/>
        <end position="454"/>
    </location>
</feature>
<dbReference type="InterPro" id="IPR000089">
    <property type="entry name" value="Biotin_lipoyl"/>
</dbReference>
<dbReference type="InterPro" id="IPR011053">
    <property type="entry name" value="Single_hybrid_motif"/>
</dbReference>
<evidence type="ECO:0000256" key="14">
    <source>
        <dbReference type="PROSITE-ProRule" id="PRU00409"/>
    </source>
</evidence>